<dbReference type="InterPro" id="IPR006076">
    <property type="entry name" value="FAD-dep_OxRdtase"/>
</dbReference>
<dbReference type="InterPro" id="IPR036188">
    <property type="entry name" value="FAD/NAD-bd_sf"/>
</dbReference>
<dbReference type="PANTHER" id="PTHR43104:SF4">
    <property type="entry name" value="L-2-HYDROXYGLUTARATE DEHYDROGENASE, MITOCHONDRIAL"/>
    <property type="match status" value="1"/>
</dbReference>
<dbReference type="Pfam" id="PF01266">
    <property type="entry name" value="DAO"/>
    <property type="match status" value="1"/>
</dbReference>
<evidence type="ECO:0000256" key="7">
    <source>
        <dbReference type="ARBA" id="ARBA00038878"/>
    </source>
</evidence>
<evidence type="ECO:0000256" key="1">
    <source>
        <dbReference type="ARBA" id="ARBA00001974"/>
    </source>
</evidence>
<comment type="similarity">
    <text evidence="6">Belongs to the L2HGDH family.</text>
</comment>
<dbReference type="RefSeq" id="XP_066827436.1">
    <property type="nucleotide sequence ID" value="XM_066975260.1"/>
</dbReference>
<evidence type="ECO:0000256" key="6">
    <source>
        <dbReference type="ARBA" id="ARBA00037941"/>
    </source>
</evidence>
<reference evidence="10 11" key="1">
    <citation type="submission" date="2024-03" db="EMBL/GenBank/DDBJ databases">
        <authorList>
            <person name="Brejova B."/>
        </authorList>
    </citation>
    <scope>NUCLEOTIDE SEQUENCE [LARGE SCALE GENOMIC DNA]</scope>
    <source>
        <strain evidence="10 11">CBS 14171</strain>
    </source>
</reference>
<evidence type="ECO:0000313" key="10">
    <source>
        <dbReference type="EMBL" id="CAK9435836.1"/>
    </source>
</evidence>
<dbReference type="Proteomes" id="UP001497383">
    <property type="component" value="Chromosome 1"/>
</dbReference>
<keyword evidence="4" id="KW-0560">Oxidoreductase</keyword>
<dbReference type="GeneID" id="92205694"/>
<dbReference type="Gene3D" id="3.30.9.10">
    <property type="entry name" value="D-Amino Acid Oxidase, subunit A, domain 2"/>
    <property type="match status" value="1"/>
</dbReference>
<evidence type="ECO:0000256" key="4">
    <source>
        <dbReference type="ARBA" id="ARBA00023002"/>
    </source>
</evidence>
<evidence type="ECO:0000256" key="3">
    <source>
        <dbReference type="ARBA" id="ARBA00022827"/>
    </source>
</evidence>
<comment type="cofactor">
    <cofactor evidence="1">
        <name>FAD</name>
        <dbReference type="ChEBI" id="CHEBI:57692"/>
    </cofactor>
</comment>
<gene>
    <name evidence="10" type="ORF">LODBEIA_P04980</name>
</gene>
<organism evidence="10 11">
    <name type="scientific">Lodderomyces beijingensis</name>
    <dbReference type="NCBI Taxonomy" id="1775926"/>
    <lineage>
        <taxon>Eukaryota</taxon>
        <taxon>Fungi</taxon>
        <taxon>Dikarya</taxon>
        <taxon>Ascomycota</taxon>
        <taxon>Saccharomycotina</taxon>
        <taxon>Pichiomycetes</taxon>
        <taxon>Debaryomycetaceae</taxon>
        <taxon>Candida/Lodderomyces clade</taxon>
        <taxon>Lodderomyces</taxon>
    </lineage>
</organism>
<dbReference type="EMBL" id="OZ022405">
    <property type="protein sequence ID" value="CAK9435836.1"/>
    <property type="molecule type" value="Genomic_DNA"/>
</dbReference>
<evidence type="ECO:0000256" key="8">
    <source>
        <dbReference type="ARBA" id="ARBA00041137"/>
    </source>
</evidence>
<dbReference type="EC" id="1.1.99.2" evidence="7"/>
<evidence type="ECO:0000256" key="2">
    <source>
        <dbReference type="ARBA" id="ARBA00022630"/>
    </source>
</evidence>
<keyword evidence="11" id="KW-1185">Reference proteome</keyword>
<dbReference type="SUPFAM" id="SSF51905">
    <property type="entry name" value="FAD/NAD(P)-binding domain"/>
    <property type="match status" value="1"/>
</dbReference>
<comment type="catalytic activity">
    <reaction evidence="5">
        <text>(S)-2-hydroxyglutarate + A = 2-oxoglutarate + AH2</text>
        <dbReference type="Rhea" id="RHEA:21252"/>
        <dbReference type="ChEBI" id="CHEBI:13193"/>
        <dbReference type="ChEBI" id="CHEBI:16782"/>
        <dbReference type="ChEBI" id="CHEBI:16810"/>
        <dbReference type="ChEBI" id="CHEBI:17499"/>
        <dbReference type="EC" id="1.1.99.2"/>
    </reaction>
</comment>
<keyword evidence="2" id="KW-0285">Flavoprotein</keyword>
<evidence type="ECO:0000313" key="11">
    <source>
        <dbReference type="Proteomes" id="UP001497383"/>
    </source>
</evidence>
<accession>A0ABP0ZEH2</accession>
<evidence type="ECO:0000256" key="5">
    <source>
        <dbReference type="ARBA" id="ARBA00036066"/>
    </source>
</evidence>
<dbReference type="Gene3D" id="3.50.50.60">
    <property type="entry name" value="FAD/NAD(P)-binding domain"/>
    <property type="match status" value="1"/>
</dbReference>
<protein>
    <recommendedName>
        <fullName evidence="8">L-2-hydroxyglutarate dehydrogenase, mitochondrial</fullName>
        <ecNumber evidence="7">1.1.99.2</ecNumber>
    </recommendedName>
</protein>
<keyword evidence="3" id="KW-0274">FAD</keyword>
<name>A0ABP0ZEH2_9ASCO</name>
<feature type="domain" description="FAD dependent oxidoreductase" evidence="9">
    <location>
        <begin position="30"/>
        <end position="401"/>
    </location>
</feature>
<dbReference type="PANTHER" id="PTHR43104">
    <property type="entry name" value="L-2-HYDROXYGLUTARATE DEHYDROGENASE, MITOCHONDRIAL"/>
    <property type="match status" value="1"/>
</dbReference>
<sequence>MPPVAFPASLCLAKRFFRSTTALSSDFSHIVIGGGIVGVATAAELQQEPSNRVLLVEKHGALAQETTSRNSEVIHAGLYYPPTSHKAQMCIAGKNKIYDACKRGTFQVSLQRCGKWIVAQSEADEEYLGKLASNARELDVPVEMVSVKKAKRDYPLIRAERAILESPTTGIISAHDLVMFHEARFENSDGTVGLNSKVTNIEYNQGNSNYTVTMETDGEEIELTTDNVVNSAGVFAAEVANMVLPEPRQYEYYFAKGNYFSYTPEQPLRQKITDKLIYPCPNPNASSLGTHLTFDLGGQLRFGPDLEWLDITKPEEIDYTPNAKNLTPAYEAIKTYFPAITENSLVPSYSGIRPKLLSREQSQSQFADFVIKEEEGLPGFVNLLGIESPGLTSAWAIAEHVKSIYHK</sequence>
<evidence type="ECO:0000259" key="9">
    <source>
        <dbReference type="Pfam" id="PF01266"/>
    </source>
</evidence>
<proteinExistence type="inferred from homology"/>